<dbReference type="FunFam" id="2.30.29.30:FF:000024">
    <property type="entry name" value="Spectrin beta chain"/>
    <property type="match status" value="1"/>
</dbReference>
<dbReference type="InterPro" id="IPR041681">
    <property type="entry name" value="PH_9"/>
</dbReference>
<evidence type="ECO:0000259" key="3">
    <source>
        <dbReference type="PROSITE" id="PS50003"/>
    </source>
</evidence>
<dbReference type="SUPFAM" id="SSF50729">
    <property type="entry name" value="PH domain-like"/>
    <property type="match status" value="1"/>
</dbReference>
<feature type="compositionally biased region" description="Basic and acidic residues" evidence="1">
    <location>
        <begin position="47"/>
        <end position="57"/>
    </location>
</feature>
<dbReference type="VEuPathDB" id="VectorBase:ADAC004672"/>
<dbReference type="PROSITE" id="PS50003">
    <property type="entry name" value="PH_DOMAIN"/>
    <property type="match status" value="1"/>
</dbReference>
<feature type="chain" id="PRO_5014623785" evidence="2">
    <location>
        <begin position="24"/>
        <end position="151"/>
    </location>
</feature>
<dbReference type="CDD" id="cd10571">
    <property type="entry name" value="PH_beta_spectrin"/>
    <property type="match status" value="1"/>
</dbReference>
<evidence type="ECO:0000256" key="1">
    <source>
        <dbReference type="SAM" id="MobiDB-lite"/>
    </source>
</evidence>
<dbReference type="InterPro" id="IPR001605">
    <property type="entry name" value="PH_dom-spectrin-type"/>
</dbReference>
<proteinExistence type="predicted"/>
<feature type="region of interest" description="Disordered" evidence="1">
    <location>
        <begin position="32"/>
        <end position="62"/>
    </location>
</feature>
<dbReference type="VEuPathDB" id="VectorBase:ADAR2_004818"/>
<reference evidence="4" key="1">
    <citation type="submission" date="2018-01" db="EMBL/GenBank/DDBJ databases">
        <title>An insight into the sialome of Amazonian anophelines.</title>
        <authorList>
            <person name="Ribeiro J.M."/>
            <person name="Scarpassa V."/>
            <person name="Calvo E."/>
        </authorList>
    </citation>
    <scope>NUCLEOTIDE SEQUENCE</scope>
</reference>
<dbReference type="GO" id="GO:0005543">
    <property type="term" value="F:phospholipid binding"/>
    <property type="evidence" value="ECO:0007669"/>
    <property type="project" value="InterPro"/>
</dbReference>
<sequence length="151" mass="17430">MRFPPPHGAWWLFLSFSPSPLFFWQITHLSDRPSPGGTDEGAQEGILTRKHEWESTTKKASNRSWDKLYCVARSGRLAFFKDQKSSKAVPEQTFRGEPPLDLKGAQIEIAVDYTKKKHVFRIKLSNGGEFLLQCHDDAEMNQWLKTLRKHT</sequence>
<feature type="signal peptide" evidence="2">
    <location>
        <begin position="1"/>
        <end position="23"/>
    </location>
</feature>
<dbReference type="PRINTS" id="PR00683">
    <property type="entry name" value="SPECTRINPH"/>
</dbReference>
<dbReference type="InterPro" id="IPR001849">
    <property type="entry name" value="PH_domain"/>
</dbReference>
<feature type="domain" description="PH" evidence="3">
    <location>
        <begin position="40"/>
        <end position="151"/>
    </location>
</feature>
<dbReference type="AlphaFoldDB" id="A0A2M4DIY4"/>
<accession>A0A2M4DIY4</accession>
<evidence type="ECO:0000256" key="2">
    <source>
        <dbReference type="SAM" id="SignalP"/>
    </source>
</evidence>
<dbReference type="InterPro" id="IPR011993">
    <property type="entry name" value="PH-like_dom_sf"/>
</dbReference>
<dbReference type="PANTHER" id="PTHR37283">
    <property type="entry name" value="PH DOMAIN-CONTAINING PROTEIN YHR131C"/>
    <property type="match status" value="1"/>
</dbReference>
<dbReference type="Gene3D" id="2.30.29.30">
    <property type="entry name" value="Pleckstrin-homology domain (PH domain)/Phosphotyrosine-binding domain (PTB)"/>
    <property type="match status" value="1"/>
</dbReference>
<protein>
    <submittedName>
        <fullName evidence="4">Putative beta chain spectrin</fullName>
    </submittedName>
</protein>
<dbReference type="SMART" id="SM00233">
    <property type="entry name" value="PH"/>
    <property type="match status" value="1"/>
</dbReference>
<keyword evidence="2" id="KW-0732">Signal</keyword>
<organism evidence="4">
    <name type="scientific">Anopheles darlingi</name>
    <name type="common">Mosquito</name>
    <dbReference type="NCBI Taxonomy" id="43151"/>
    <lineage>
        <taxon>Eukaryota</taxon>
        <taxon>Metazoa</taxon>
        <taxon>Ecdysozoa</taxon>
        <taxon>Arthropoda</taxon>
        <taxon>Hexapoda</taxon>
        <taxon>Insecta</taxon>
        <taxon>Pterygota</taxon>
        <taxon>Neoptera</taxon>
        <taxon>Endopterygota</taxon>
        <taxon>Diptera</taxon>
        <taxon>Nematocera</taxon>
        <taxon>Culicoidea</taxon>
        <taxon>Culicidae</taxon>
        <taxon>Anophelinae</taxon>
        <taxon>Anopheles</taxon>
    </lineage>
</organism>
<dbReference type="EMBL" id="GGFL01013301">
    <property type="protein sequence ID" value="MBW77479.1"/>
    <property type="molecule type" value="Transcribed_RNA"/>
</dbReference>
<dbReference type="PANTHER" id="PTHR37283:SF1">
    <property type="entry name" value="PH DOMAIN-CONTAINING PROTEIN YHR131C"/>
    <property type="match status" value="1"/>
</dbReference>
<name>A0A2M4DIY4_ANODA</name>
<evidence type="ECO:0000313" key="4">
    <source>
        <dbReference type="EMBL" id="MBW77479.1"/>
    </source>
</evidence>
<dbReference type="Pfam" id="PF15410">
    <property type="entry name" value="PH_9"/>
    <property type="match status" value="1"/>
</dbReference>